<evidence type="ECO:0000313" key="8">
    <source>
        <dbReference type="Proteomes" id="UP000694406"/>
    </source>
</evidence>
<dbReference type="Proteomes" id="UP000694406">
    <property type="component" value="Unplaced"/>
</dbReference>
<sequence>PLPGHRGPSSVSASCSCAHLLPRGLLTKLGYSKEEGIPFLLLSFMLAGVSTLARGQAVAAGSLPPPSCQLLLAGMSKSRRRLLPAAAGFLPLPWGRGDQQQDAGWGGKSQLSLALFQVIVCFGFAFLVRRFVGFAMVALLVEINSIFLHLRTILRMAGLVNTASFRLASLVNLGTFLVFRILILVWMSRWLALNQENVPAVPYAMGTVGMAIMLPINIVLFYRLLRSDFLPSHKFHQPWYKKDPNRPGPWESE</sequence>
<dbReference type="Ensembl" id="ENSLLTT00000012229.1">
    <property type="protein sequence ID" value="ENSLLTP00000011768.1"/>
    <property type="gene ID" value="ENSLLTG00000009056.1"/>
</dbReference>
<evidence type="ECO:0000256" key="3">
    <source>
        <dbReference type="ARBA" id="ARBA00022989"/>
    </source>
</evidence>
<feature type="transmembrane region" description="Helical" evidence="5">
    <location>
        <begin position="166"/>
        <end position="188"/>
    </location>
</feature>
<dbReference type="AlphaFoldDB" id="A0A8C5S1F9"/>
<keyword evidence="4 5" id="KW-0472">Membrane</keyword>
<feature type="domain" description="TLC" evidence="6">
    <location>
        <begin position="1"/>
        <end position="233"/>
    </location>
</feature>
<dbReference type="GO" id="GO:0055091">
    <property type="term" value="P:phospholipid homeostasis"/>
    <property type="evidence" value="ECO:0007669"/>
    <property type="project" value="TreeGrafter"/>
</dbReference>
<dbReference type="GO" id="GO:0071709">
    <property type="term" value="P:membrane assembly"/>
    <property type="evidence" value="ECO:0007669"/>
    <property type="project" value="TreeGrafter"/>
</dbReference>
<keyword evidence="8" id="KW-1185">Reference proteome</keyword>
<dbReference type="PANTHER" id="PTHR13439:SF2">
    <property type="entry name" value="TLC DOMAIN-CONTAINING PROTEIN 2"/>
    <property type="match status" value="1"/>
</dbReference>
<feature type="transmembrane region" description="Helical" evidence="5">
    <location>
        <begin position="200"/>
        <end position="225"/>
    </location>
</feature>
<feature type="transmembrane region" description="Helical" evidence="5">
    <location>
        <begin position="134"/>
        <end position="154"/>
    </location>
</feature>
<protein>
    <recommendedName>
        <fullName evidence="6">TLC domain-containing protein</fullName>
    </recommendedName>
</protein>
<dbReference type="SMART" id="SM00724">
    <property type="entry name" value="TLC"/>
    <property type="match status" value="1"/>
</dbReference>
<dbReference type="GO" id="GO:0007009">
    <property type="term" value="P:plasma membrane organization"/>
    <property type="evidence" value="ECO:0007669"/>
    <property type="project" value="TreeGrafter"/>
</dbReference>
<dbReference type="GeneTree" id="ENSGT00940000165249"/>
<comment type="subcellular location">
    <subcellularLocation>
        <location evidence="1">Membrane</location>
        <topology evidence="1">Multi-pass membrane protein</topology>
    </subcellularLocation>
</comment>
<keyword evidence="3 5" id="KW-1133">Transmembrane helix</keyword>
<dbReference type="InterPro" id="IPR050846">
    <property type="entry name" value="TLCD"/>
</dbReference>
<name>A0A8C5S1F9_LATLA</name>
<evidence type="ECO:0000259" key="6">
    <source>
        <dbReference type="SMART" id="SM00724"/>
    </source>
</evidence>
<dbReference type="GO" id="GO:0005886">
    <property type="term" value="C:plasma membrane"/>
    <property type="evidence" value="ECO:0007669"/>
    <property type="project" value="TreeGrafter"/>
</dbReference>
<proteinExistence type="predicted"/>
<evidence type="ECO:0000256" key="2">
    <source>
        <dbReference type="ARBA" id="ARBA00022692"/>
    </source>
</evidence>
<dbReference type="GO" id="GO:0097035">
    <property type="term" value="P:regulation of membrane lipid distribution"/>
    <property type="evidence" value="ECO:0007669"/>
    <property type="project" value="TreeGrafter"/>
</dbReference>
<dbReference type="PANTHER" id="PTHR13439">
    <property type="entry name" value="CT120 PROTEIN"/>
    <property type="match status" value="1"/>
</dbReference>
<evidence type="ECO:0000256" key="4">
    <source>
        <dbReference type="ARBA" id="ARBA00023136"/>
    </source>
</evidence>
<reference evidence="7" key="2">
    <citation type="submission" date="2025-09" db="UniProtKB">
        <authorList>
            <consortium name="Ensembl"/>
        </authorList>
    </citation>
    <scope>IDENTIFICATION</scope>
</reference>
<keyword evidence="2 5" id="KW-0812">Transmembrane</keyword>
<reference evidence="7" key="1">
    <citation type="submission" date="2025-08" db="UniProtKB">
        <authorList>
            <consortium name="Ensembl"/>
        </authorList>
    </citation>
    <scope>IDENTIFICATION</scope>
</reference>
<dbReference type="Pfam" id="PF03798">
    <property type="entry name" value="TRAM_LAG1_CLN8"/>
    <property type="match status" value="1"/>
</dbReference>
<evidence type="ECO:0000256" key="1">
    <source>
        <dbReference type="ARBA" id="ARBA00004141"/>
    </source>
</evidence>
<evidence type="ECO:0000313" key="7">
    <source>
        <dbReference type="Ensembl" id="ENSLLTP00000011768.1"/>
    </source>
</evidence>
<accession>A0A8C5S1F9</accession>
<evidence type="ECO:0000256" key="5">
    <source>
        <dbReference type="SAM" id="Phobius"/>
    </source>
</evidence>
<organism evidence="7 8">
    <name type="scientific">Laticauda laticaudata</name>
    <name type="common">Blue-ringed sea krait</name>
    <name type="synonym">Blue-lipped sea krait</name>
    <dbReference type="NCBI Taxonomy" id="8630"/>
    <lineage>
        <taxon>Eukaryota</taxon>
        <taxon>Metazoa</taxon>
        <taxon>Chordata</taxon>
        <taxon>Craniata</taxon>
        <taxon>Vertebrata</taxon>
        <taxon>Euteleostomi</taxon>
        <taxon>Lepidosauria</taxon>
        <taxon>Squamata</taxon>
        <taxon>Bifurcata</taxon>
        <taxon>Unidentata</taxon>
        <taxon>Episquamata</taxon>
        <taxon>Toxicofera</taxon>
        <taxon>Serpentes</taxon>
        <taxon>Colubroidea</taxon>
        <taxon>Elapidae</taxon>
        <taxon>Laticaudinae</taxon>
        <taxon>Laticauda</taxon>
    </lineage>
</organism>
<dbReference type="InterPro" id="IPR006634">
    <property type="entry name" value="TLC-dom"/>
</dbReference>